<evidence type="ECO:0000256" key="17">
    <source>
        <dbReference type="SAM" id="MobiDB-lite"/>
    </source>
</evidence>
<evidence type="ECO:0000259" key="19">
    <source>
        <dbReference type="PROSITE" id="PS50021"/>
    </source>
</evidence>
<dbReference type="Pfam" id="PF21019">
    <property type="entry name" value="Spectrin_3"/>
    <property type="match status" value="1"/>
</dbReference>
<protein>
    <submittedName>
        <fullName evidence="20">Plectin</fullName>
    </submittedName>
</protein>
<evidence type="ECO:0000256" key="15">
    <source>
        <dbReference type="PROSITE-ProRule" id="PRU00192"/>
    </source>
</evidence>
<dbReference type="GO" id="GO:0060047">
    <property type="term" value="P:heart contraction"/>
    <property type="evidence" value="ECO:0007669"/>
    <property type="project" value="UniProtKB-ARBA"/>
</dbReference>
<dbReference type="InterPro" id="IPR049538">
    <property type="entry name" value="PCN-like_spectrin-like_rpt"/>
</dbReference>
<dbReference type="Pfam" id="PF18373">
    <property type="entry name" value="Spectrin_2"/>
    <property type="match status" value="1"/>
</dbReference>
<dbReference type="GO" id="GO:0030057">
    <property type="term" value="C:desmosome"/>
    <property type="evidence" value="ECO:0007669"/>
    <property type="project" value="UniProtKB-SubCell"/>
</dbReference>
<dbReference type="CDD" id="cd00176">
    <property type="entry name" value="SPEC"/>
    <property type="match status" value="2"/>
</dbReference>
<evidence type="ECO:0000256" key="4">
    <source>
        <dbReference type="ARBA" id="ARBA00009109"/>
    </source>
</evidence>
<dbReference type="Gene3D" id="3.90.1290.10">
    <property type="entry name" value="Plakin repeat"/>
    <property type="match status" value="6"/>
</dbReference>
<dbReference type="FunFam" id="3.90.1290.10:FF:000001">
    <property type="entry name" value="Plectin a"/>
    <property type="match status" value="5"/>
</dbReference>
<dbReference type="Pfam" id="PF00307">
    <property type="entry name" value="CH"/>
    <property type="match status" value="2"/>
</dbReference>
<dbReference type="InterPro" id="IPR041573">
    <property type="entry name" value="Desmoplakin_Spectrin-like"/>
</dbReference>
<proteinExistence type="inferred from homology"/>
<comment type="function">
    <text evidence="14">Involved in the organization of desmosome cell-cell junctions. Of particular importance in cell adhesion in the skin and during cardiac development. May also play a role in the regulation of Wnt, TGF-beta and Hippo signaling pathways.</text>
</comment>
<dbReference type="SMART" id="SM00033">
    <property type="entry name" value="CH"/>
    <property type="match status" value="1"/>
</dbReference>
<evidence type="ECO:0000256" key="2">
    <source>
        <dbReference type="ARBA" id="ARBA00004316"/>
    </source>
</evidence>
<keyword evidence="9" id="KW-0965">Cell junction</keyword>
<keyword evidence="10 16" id="KW-0175">Coiled coil</keyword>
<dbReference type="Pfam" id="PF00681">
    <property type="entry name" value="Plectin"/>
    <property type="match status" value="15"/>
</dbReference>
<dbReference type="InterPro" id="IPR001715">
    <property type="entry name" value="CH_dom"/>
</dbReference>
<keyword evidence="6" id="KW-0963">Cytoplasm</keyword>
<keyword evidence="13" id="KW-0966">Cell projection</keyword>
<dbReference type="GO" id="GO:0045104">
    <property type="term" value="P:intermediate filament cytoskeleton organization"/>
    <property type="evidence" value="ECO:0007669"/>
    <property type="project" value="InterPro"/>
</dbReference>
<organism evidence="20 21">
    <name type="scientific">Liparis tanakae</name>
    <name type="common">Tanaka's snailfish</name>
    <dbReference type="NCBI Taxonomy" id="230148"/>
    <lineage>
        <taxon>Eukaryota</taxon>
        <taxon>Metazoa</taxon>
        <taxon>Chordata</taxon>
        <taxon>Craniata</taxon>
        <taxon>Vertebrata</taxon>
        <taxon>Euteleostomi</taxon>
        <taxon>Actinopterygii</taxon>
        <taxon>Neopterygii</taxon>
        <taxon>Teleostei</taxon>
        <taxon>Neoteleostei</taxon>
        <taxon>Acanthomorphata</taxon>
        <taxon>Eupercaria</taxon>
        <taxon>Perciformes</taxon>
        <taxon>Cottioidei</taxon>
        <taxon>Cottales</taxon>
        <taxon>Liparidae</taxon>
        <taxon>Liparis</taxon>
    </lineage>
</organism>
<dbReference type="Pfam" id="PF17902">
    <property type="entry name" value="SH3_10"/>
    <property type="match status" value="1"/>
</dbReference>
<name>A0A4Z2H335_9TELE</name>
<comment type="similarity">
    <text evidence="4">Belongs to the plakin or cytolinker family.</text>
</comment>
<dbReference type="PROSITE" id="PS50021">
    <property type="entry name" value="CH"/>
    <property type="match status" value="2"/>
</dbReference>
<evidence type="ECO:0000256" key="7">
    <source>
        <dbReference type="ARBA" id="ARBA00022553"/>
    </source>
</evidence>
<evidence type="ECO:0000313" key="21">
    <source>
        <dbReference type="Proteomes" id="UP000314294"/>
    </source>
</evidence>
<evidence type="ECO:0000259" key="18">
    <source>
        <dbReference type="PROSITE" id="PS50002"/>
    </source>
</evidence>
<dbReference type="SMART" id="SM00250">
    <property type="entry name" value="PLEC"/>
    <property type="match status" value="33"/>
</dbReference>
<dbReference type="InterPro" id="IPR035915">
    <property type="entry name" value="Plakin_repeat_sf"/>
</dbReference>
<evidence type="ECO:0000256" key="6">
    <source>
        <dbReference type="ARBA" id="ARBA00022490"/>
    </source>
</evidence>
<dbReference type="PANTHER" id="PTHR23169">
    <property type="entry name" value="ENVOPLAKIN"/>
    <property type="match status" value="1"/>
</dbReference>
<evidence type="ECO:0000256" key="16">
    <source>
        <dbReference type="SAM" id="Coils"/>
    </source>
</evidence>
<dbReference type="InterPro" id="IPR001589">
    <property type="entry name" value="Actinin_actin-bd_CS"/>
</dbReference>
<gene>
    <name evidence="20" type="primary">Plec_2</name>
    <name evidence="20" type="ORF">EYF80_030519</name>
</gene>
<dbReference type="Proteomes" id="UP000314294">
    <property type="component" value="Unassembled WGS sequence"/>
</dbReference>
<feature type="coiled-coil region" evidence="16">
    <location>
        <begin position="1852"/>
        <end position="1942"/>
    </location>
</feature>
<dbReference type="PROSITE" id="PS50002">
    <property type="entry name" value="SH3"/>
    <property type="match status" value="1"/>
</dbReference>
<dbReference type="EMBL" id="SRLO01000360">
    <property type="protein sequence ID" value="TNN59234.1"/>
    <property type="molecule type" value="Genomic_DNA"/>
</dbReference>
<evidence type="ECO:0000256" key="8">
    <source>
        <dbReference type="ARBA" id="ARBA00022737"/>
    </source>
</evidence>
<feature type="domain" description="Calponin-homology (CH)" evidence="19">
    <location>
        <begin position="1"/>
        <end position="51"/>
    </location>
</feature>
<evidence type="ECO:0000256" key="10">
    <source>
        <dbReference type="ARBA" id="ARBA00023054"/>
    </source>
</evidence>
<dbReference type="FunFam" id="1.20.58.60:FF:000009">
    <property type="entry name" value="dystonin isoform X1"/>
    <property type="match status" value="1"/>
</dbReference>
<keyword evidence="11" id="KW-0009">Actin-binding</keyword>
<comment type="subcellular location">
    <subcellularLocation>
        <location evidence="3">Cell junction</location>
        <location evidence="3">Desmosome</location>
    </subcellularLocation>
    <subcellularLocation>
        <location evidence="2">Cell projection</location>
    </subcellularLocation>
    <subcellularLocation>
        <location evidence="1">Cytoplasm</location>
        <location evidence="1">Cytoskeleton</location>
    </subcellularLocation>
</comment>
<reference evidence="20 21" key="1">
    <citation type="submission" date="2019-03" db="EMBL/GenBank/DDBJ databases">
        <title>First draft genome of Liparis tanakae, snailfish: a comprehensive survey of snailfish specific genes.</title>
        <authorList>
            <person name="Kim W."/>
            <person name="Song I."/>
            <person name="Jeong J.-H."/>
            <person name="Kim D."/>
            <person name="Kim S."/>
            <person name="Ryu S."/>
            <person name="Song J.Y."/>
            <person name="Lee S.K."/>
        </authorList>
    </citation>
    <scope>NUCLEOTIDE SEQUENCE [LARGE SCALE GENOMIC DNA]</scope>
    <source>
        <tissue evidence="20">Muscle</tissue>
    </source>
</reference>
<dbReference type="GO" id="GO:0005198">
    <property type="term" value="F:structural molecule activity"/>
    <property type="evidence" value="ECO:0007669"/>
    <property type="project" value="TreeGrafter"/>
</dbReference>
<dbReference type="GO" id="GO:0016020">
    <property type="term" value="C:membrane"/>
    <property type="evidence" value="ECO:0007669"/>
    <property type="project" value="TreeGrafter"/>
</dbReference>
<dbReference type="FunFam" id="1.20.58.60:FF:000010">
    <property type="entry name" value="plectin isoform X2"/>
    <property type="match status" value="1"/>
</dbReference>
<feature type="coiled-coil region" evidence="16">
    <location>
        <begin position="1149"/>
        <end position="1179"/>
    </location>
</feature>
<feature type="domain" description="Calponin-homology (CH)" evidence="19">
    <location>
        <begin position="64"/>
        <end position="169"/>
    </location>
</feature>
<dbReference type="PANTHER" id="PTHR23169:SF20">
    <property type="entry name" value="PLECTIN"/>
    <property type="match status" value="1"/>
</dbReference>
<feature type="region of interest" description="Disordered" evidence="17">
    <location>
        <begin position="4136"/>
        <end position="4159"/>
    </location>
</feature>
<feature type="domain" description="SH3" evidence="18">
    <location>
        <begin position="707"/>
        <end position="764"/>
    </location>
</feature>
<feature type="compositionally biased region" description="Basic and acidic residues" evidence="17">
    <location>
        <begin position="2033"/>
        <end position="2053"/>
    </location>
</feature>
<dbReference type="SUPFAM" id="SSF47576">
    <property type="entry name" value="Calponin-homology domain, CH-domain"/>
    <property type="match status" value="1"/>
</dbReference>
<dbReference type="GO" id="GO:0002934">
    <property type="term" value="P:desmosome organization"/>
    <property type="evidence" value="ECO:0007669"/>
    <property type="project" value="UniProtKB-ARBA"/>
</dbReference>
<dbReference type="InterPro" id="IPR036872">
    <property type="entry name" value="CH_dom_sf"/>
</dbReference>
<dbReference type="InterPro" id="IPR018159">
    <property type="entry name" value="Spectrin/alpha-actinin"/>
</dbReference>
<dbReference type="Gene3D" id="1.10.418.10">
    <property type="entry name" value="Calponin-like domain"/>
    <property type="match status" value="2"/>
</dbReference>
<dbReference type="GO" id="GO:0003779">
    <property type="term" value="F:actin binding"/>
    <property type="evidence" value="ECO:0007669"/>
    <property type="project" value="UniProtKB-KW"/>
</dbReference>
<evidence type="ECO:0000256" key="14">
    <source>
        <dbReference type="ARBA" id="ARBA00056058"/>
    </source>
</evidence>
<dbReference type="GO" id="GO:0061436">
    <property type="term" value="P:establishment of skin barrier"/>
    <property type="evidence" value="ECO:0007669"/>
    <property type="project" value="UniProtKB-ARBA"/>
</dbReference>
<feature type="region of interest" description="Disordered" evidence="17">
    <location>
        <begin position="1402"/>
        <end position="1443"/>
    </location>
</feature>
<dbReference type="GO" id="GO:0042060">
    <property type="term" value="P:wound healing"/>
    <property type="evidence" value="ECO:0007669"/>
    <property type="project" value="TreeGrafter"/>
</dbReference>
<dbReference type="FunFam" id="3.30.160.780:FF:000001">
    <property type="entry name" value="Plectin a"/>
    <property type="match status" value="1"/>
</dbReference>
<dbReference type="FunFam" id="3.90.1290.10:FF:000002">
    <property type="entry name" value="Plectin a"/>
    <property type="match status" value="1"/>
</dbReference>
<feature type="compositionally biased region" description="Basic and acidic residues" evidence="17">
    <location>
        <begin position="1994"/>
        <end position="2023"/>
    </location>
</feature>
<keyword evidence="8" id="KW-0677">Repeat</keyword>
<evidence type="ECO:0000313" key="20">
    <source>
        <dbReference type="EMBL" id="TNN59234.1"/>
    </source>
</evidence>
<feature type="region of interest" description="Disordered" evidence="17">
    <location>
        <begin position="1556"/>
        <end position="1600"/>
    </location>
</feature>
<feature type="compositionally biased region" description="Low complexity" evidence="17">
    <location>
        <begin position="4385"/>
        <end position="4404"/>
    </location>
</feature>
<sequence>MRFHKLQNVQIALDFLRHRQVKLVNIRNDDIADGNPKLTLGLIWTIILHFQISDIQINGQSDDMTAKEKLLFWSQRMTEGYQGIRCDNFTTSWRDGRLFNAVIHKHHPRLIDMSKVYQQTNLQNLEQAFTVAESDLGVTRLLDPEDVDVPHPDEKSIITYVSSLYDAMPRMEVSRSNELELRWTEYYELVTLIIQWIRHHVMIFEERKFPASYEEIELLWRQFLKFKETELPAKEGDKNRSKHIYQSFESAVHAGQVKVPPGYHPIDVEKEWGRLHVAILERERLLRIEFERLERLQRIVTKVQMESGSCDSQVSHLETLLQTDMRLLSAGKPAQHTVELERELDKADNMIRLLFNDVQLLKDGRHLQAEQMYRRVYRLHERMVNLRTDYNLRLQSTITTSKVSMTQQTQQSSGRIRPEMDDVTIRYVKDLLAWVEENQLRIDEAEWGSDLPSVESQLGSHRGLHQTVEDFRAKIERARADESQLSPIGKGSYREYMGKLDLQYSRLLNSSKSRLKNLDSLHAFIGAATKEMMWLNDKEEEEVNFDWSERNSNMMAKKDNYSGLMRELELREKKVNDLQVIGDKLVRDAHPGKKTVEAFMAALQTQWSWILQLCCCIEAHLKENTAYYQFFADVKETQDKMKKMQENMKKKYSCDRTTTTTRLEDLLQDAVEEREQLNEYKTLATGLNKRAKSIIQLKPRNPTCSIKGKLPIQAICDFKQQEITVHKGDECALLNNSQPFKWKVLNHSGHEAVVPSVCFMVPPVNKEAVDGVSSLDVGYQQMVTMWQTLHIDVKSLLSWQYLMRDYTQIRTWNITMLRSMKPEEYRLMMRNLELHYQDYMRESQDSKLFGPDDRMQVEEDYTKSTKHFESLLRSMEKGIMVDMLKGQQDETLCKNYISEIKDLRVSIEDCEARTVARIRKPMEKEPLKECVQKTVDQQKVQVKLKGLKKDLDSVSVRTQEVLASPQQSASAPVLRSELEITIQKMDHATVLSTVYLDKLKTVEMVIRNTQGAEGVLKQYEDCLRDVNTVPGDGKEVEAYRTTLKKMRVEAEGEQPVFDSLEEELKKATVVSDKMSRVHSERDVELDHYRQILSGLQDRWKAVFAQMDIRQRELDQLGRQLGYYRQSYDWLIRWISDAKERQEKIQAVSITDSKTLNEQLTQEKKLLEEIENNKDKVEECQTYAKGYINTIKDYELQLVAYKAHMDPLASPLKKTKMDSASDDIIQEYVTLRTRYSELMTLTSQYIKFITDTQRRLEDEEKVAKKLKAEEQKKMAEMQAELDKQKQLAAGHAKAIAKAEKEAQELKLQMQEEVSKREFAAVDAEKQKHNIQLELHELKNLSEQQIKDKSNQVDEALHSRTKIEEEIHIIRIQLETTVKQKSSAESELKQLRVRATEAEQLRKAAQEEAEKLHKQVNEETQKKRIAEDQLQRKSEAEKEAAKQKQKALQDLDELKMQAEEAERQVKQAEIEKERQIKVAHVAAQKSAAAELQSKQISFVEKTSKLEESLKQEHGAVLQLQQEAAHLKKQQEDAINAREEAERELEKWRQKANEALRLRLQAEEEAHKKSLAQEDAEKQKEEAEREAKKRTKAEESALKQKEMAEIELDRQRKVAESTAQQKLTAEQELIRLRADFDNAEQQRSLLEDELYRLKNEVVAAQQQRKQLEDELAKVRSEMDILIQLKFKAEKETMSNTERSKQLLEAEASKMRDVAEEASKLRAIAEEAKHQRQVAEEEAARQRAEAERILKEKLAAISDATRSKTEAEIALKEKEAENERLRRQAEDESYQRKALEDQANQHKQEIEEKIVLLKKSSEAEMDRQKAIVDDTLKQRRVVEEEIRILKLNFEKASSGKLDLELELNKLKNIAEETQQSKLRTEEEAEKLRKLALEEEKRRREAEEKVRKITAAEEEAARQCKAAQEELARLKKKAEEARRQKDVADIEAEKQIVAAEHAALKCNAAEQQAQSVLAQQKEDGITKKKLQAEYEKAKKLAKEAEAAREKAEREAALFRQQAEEAERQKAAAEQEALNQAKAQEDAERLRKEAEFEAAKRAQAESSAIKQKQQADAEMVKHKKLAEQTLKQKFQVEQELTKVKLRLDDTDKQKSVLDEELQRLKDEVDDAVKQRGQVEEELFKVKVQMEELLKLKIRIEEENQRLIKKDKDNSQKFLAEEADTMKRLAEDAARLSVESQEAARLRMIAEEDLSQQRVLAEKMLKEKMQAIQEASRLRAEAEMLQRQKDLAQQQAQQLLEDKQLMQRRLDEETEEYQRSLGAERRRQLEIVAEAEKLKLQVSQLSEAQAKAEEEAKRFKKQADSIATRLHETEIATKEKMTTVQKLEDERVNTSKEAGDLRHAIADLEREKARLKQEAEELQNKSKEMADAQQKQIEHEKTMLQQTFLSEKEMLLKKEKLIEDEKKRLESQFAEEVKKAKTLKDEQDRQRQQMEEEKKKLHATMDEVLSKQKEAEKDMLNKQKEMLELEKKRLEQERILAEENQNLRQKLQQLEEAQKEQHTDKEQLIGIKNVEVTNAIYNGKNGNDAVDSVDNRPDPLSFDGIRDKVPASRLHEVGLLTKKEFDKLKKGKTTVQELGETPKLKTTLRGKNCIAGVLTPTNQKMSIYQASKEKKITPGTAMILLEAQAATGYMLDPIKNQKLSVNEAVKEDLIGPELHNKMLSAERAVIGYKDPYTGGKICVFEAMKKGLIERDHAIRVLEAQLATGGIVDPINSHRVPNEIAYKQGQYDAEMNKIMEKASDDTKGYFDPSTQEPLTYSELMTRCTTDPDTNLLLLPITDKAAQCSSIFTEEETKDVFSNTTVAVPFGRFHGKTVTIWEIINSEYFTEDQKKDLLRQYKTGKITIEKIIKIVITVAEDKEKKNEITFDGLRAPVPATELLESQIIDKDLHNKLQKGKKTVKEVSEMQHVHKALKGTNCIAGVKIDSSNETMSFYQAMKKDMMRAGPALNMLEAQAGTGYVVDPVHNQKYTVDEAVKAGVVGPELHEKLLSAERAVTGYKDPYTGKTVSLFQAMKKDLIPKEQGIRLLDAQMTTGGIIDPVKSHHIPHDVACKRSYFDDEMKQILNSPTDETKCFFDPNTKENVTYAQLFKRCVTDKKTGLQLLPLSDEAIHAKEEQTYTDAQTKEAMTQATVELDSGPFKGRKMTIWEIINTEYLTEEQRLDLLRQFRSGKITIERLIKIVITIVDEKETKKQEQSSFKGLRAPVPAASLYDSKIIDKPTFDLLQQGKTTPKQVSENPNVNKYLQGSDSIAGIYLEPTKEKISIYQAMKKKLLRHNTGLSLLEAQAATGFLVDPVTNQCLTVDEAVKSGLVGPELHEKLLSAEKAVTGYKDPFTGNKISIFEAVQKDLILKEHAMPLIEAQMVSGGIIDPVKSHRVPTDVAYQKNIFSKEMAQTLSEPSDDNKAFTDPETDQSLTYRQLKDKCQRDPETGLYILPLSKPQSPTVVEKTYLYTEEQTQSDLTDTQIEIPIEGLADTPVNLWEILNSNLLPEKERQKLMDEYRSGQITKERMIIIIIEIMEQREIIINDNPLSYKTIRRRITIDELYNARIVDLETYNLLKRGKRDIRDIMEMTHVKQYLYGTGCVAGVATDSSCKISIYQAMKRGFIKPELALSLLEAQAATGFIVDPVQNETLTVDEAVRKGVVGPELHDKLLSAERAVTGYKDPYSGKIISLFQAMKKDLVPEDYALKMLEAQTATGGIIDPEFQFHLPADIAMQRGYINKETNEKLNDSVKGFIDPVNEEELSYAQLLKRCKLDGGLRLLSMGDKRLMFKGLRKQITMEELIRSEIIDQQTVTQLNEGLITLEEVTSRLSRYLEGTSCIAGVYLESSKDRLSIYQAMKKNMIRPGTAFELLEAQASTGYVIDPIKNLKLTVSDAVKMGIVGPEFKDKLLSAERAVTGYRDPYSGKTISLFQAMKKGLILKDHGIRLLEAQIATGGIIDPEESHRLPVEMAYKRGFFDEEMNEILTDPSDDTKGFFDPNTEENLTYLQLMERCITDPATGLVLLLLKEKKQERKTSSKSSVRKRRVVIVDPETGKEMTVYEAYRKGLIDHQTYLELAEQECEWEEITITSSDGTVKSVIIDRRSGRQYDVDDALSRGLIDQNALDTYRSGNLAITEFADMLSGNMGGGRSRSSSFSSTTGSTYSSPMSPIPTIKPPAVIWNDPAEETGPVAGMLDIDTMEKVSITEAIHRSLVDNITGQRLLEAQACTGGIIDPTTGEKFSIAEATERGLVDKIMVDRLSLAQKAFSGFEDPRTKVKMSASQALKKGWLYYEAGQRFLEVQYLTGGLIEPDVEGRVTLDESIKKGTIDARTAQKLRDVGAYSRYLTCPKTKLKISFKDAMDKSMVEEGTSLRLLEASSVSSKGLYSPYNASNPGSTYGSRTSSRTGSRAGSRRGSIDAGFSMNMATSSFTSSSSGFSRRF</sequence>
<dbReference type="GO" id="GO:0031101">
    <property type="term" value="P:fin regeneration"/>
    <property type="evidence" value="ECO:0007669"/>
    <property type="project" value="UniProtKB-ARBA"/>
</dbReference>
<feature type="region of interest" description="Disordered" evidence="17">
    <location>
        <begin position="4381"/>
        <end position="4409"/>
    </location>
</feature>
<dbReference type="Pfam" id="PF21020">
    <property type="entry name" value="Spectrin_4"/>
    <property type="match status" value="1"/>
</dbReference>
<dbReference type="SMART" id="SM00150">
    <property type="entry name" value="SPEC"/>
    <property type="match status" value="3"/>
</dbReference>
<dbReference type="Gene3D" id="3.30.160.780">
    <property type="match status" value="1"/>
</dbReference>
<dbReference type="Gene3D" id="1.20.58.60">
    <property type="match status" value="5"/>
</dbReference>
<dbReference type="Gene3D" id="1.20.58.1060">
    <property type="match status" value="1"/>
</dbReference>
<evidence type="ECO:0000256" key="11">
    <source>
        <dbReference type="ARBA" id="ARBA00023203"/>
    </source>
</evidence>
<comment type="caution">
    <text evidence="20">The sequence shown here is derived from an EMBL/GenBank/DDBJ whole genome shotgun (WGS) entry which is preliminary data.</text>
</comment>
<dbReference type="InterPro" id="IPR043197">
    <property type="entry name" value="Plakin"/>
</dbReference>
<dbReference type="Gene3D" id="2.30.30.40">
    <property type="entry name" value="SH3 Domains"/>
    <property type="match status" value="1"/>
</dbReference>
<dbReference type="InterPro" id="IPR041615">
    <property type="entry name" value="Desmoplakin_SH3"/>
</dbReference>
<dbReference type="InterPro" id="IPR001452">
    <property type="entry name" value="SH3_domain"/>
</dbReference>
<keyword evidence="5 15" id="KW-0728">SH3 domain</keyword>
<dbReference type="SUPFAM" id="SSF46966">
    <property type="entry name" value="Spectrin repeat"/>
    <property type="match status" value="4"/>
</dbReference>
<dbReference type="Pfam" id="PF21097">
    <property type="entry name" value="SR_plectin_7"/>
    <property type="match status" value="1"/>
</dbReference>
<feature type="region of interest" description="Disordered" evidence="17">
    <location>
        <begin position="2428"/>
        <end position="2451"/>
    </location>
</feature>
<dbReference type="GO" id="GO:0005882">
    <property type="term" value="C:intermediate filament"/>
    <property type="evidence" value="ECO:0007669"/>
    <property type="project" value="TreeGrafter"/>
</dbReference>
<keyword evidence="21" id="KW-1185">Reference proteome</keyword>
<dbReference type="GO" id="GO:0042995">
    <property type="term" value="C:cell projection"/>
    <property type="evidence" value="ECO:0007669"/>
    <property type="project" value="UniProtKB-SubCell"/>
</dbReference>
<dbReference type="InterPro" id="IPR001101">
    <property type="entry name" value="Plectin_repeat"/>
</dbReference>
<evidence type="ECO:0000256" key="12">
    <source>
        <dbReference type="ARBA" id="ARBA00023212"/>
    </source>
</evidence>
<dbReference type="SUPFAM" id="SSF75399">
    <property type="entry name" value="Plakin repeat"/>
    <property type="match status" value="7"/>
</dbReference>
<keyword evidence="12" id="KW-0206">Cytoskeleton</keyword>
<evidence type="ECO:0000256" key="3">
    <source>
        <dbReference type="ARBA" id="ARBA00004568"/>
    </source>
</evidence>
<evidence type="ECO:0000256" key="9">
    <source>
        <dbReference type="ARBA" id="ARBA00022949"/>
    </source>
</evidence>
<feature type="region of interest" description="Disordered" evidence="17">
    <location>
        <begin position="1994"/>
        <end position="2066"/>
    </location>
</feature>
<evidence type="ECO:0000256" key="13">
    <source>
        <dbReference type="ARBA" id="ARBA00023273"/>
    </source>
</evidence>
<keyword evidence="7" id="KW-0597">Phosphoprotein</keyword>
<dbReference type="FunFam" id="1.10.418.10:FF:000002">
    <property type="entry name" value="Microtubule-actin cross-linking factor 1"/>
    <property type="match status" value="1"/>
</dbReference>
<feature type="compositionally biased region" description="Low complexity" evidence="17">
    <location>
        <begin position="4141"/>
        <end position="4158"/>
    </location>
</feature>
<dbReference type="OrthoDB" id="18740at2759"/>
<dbReference type="GO" id="GO:0005737">
    <property type="term" value="C:cytoplasm"/>
    <property type="evidence" value="ECO:0007669"/>
    <property type="project" value="TreeGrafter"/>
</dbReference>
<accession>A0A4Z2H335</accession>
<dbReference type="PROSITE" id="PS00020">
    <property type="entry name" value="ACTININ_2"/>
    <property type="match status" value="1"/>
</dbReference>
<evidence type="ECO:0000256" key="1">
    <source>
        <dbReference type="ARBA" id="ARBA00004245"/>
    </source>
</evidence>
<evidence type="ECO:0000256" key="5">
    <source>
        <dbReference type="ARBA" id="ARBA00022443"/>
    </source>
</evidence>